<dbReference type="Proteomes" id="UP000663845">
    <property type="component" value="Unassembled WGS sequence"/>
</dbReference>
<dbReference type="GO" id="GO:0098998">
    <property type="term" value="C:extrinsic component of postsynaptic early endosome membrane"/>
    <property type="evidence" value="ECO:0007669"/>
    <property type="project" value="TreeGrafter"/>
</dbReference>
<proteinExistence type="predicted"/>
<evidence type="ECO:0000256" key="1">
    <source>
        <dbReference type="SAM" id="Coils"/>
    </source>
</evidence>
<feature type="coiled-coil region" evidence="1">
    <location>
        <begin position="8"/>
        <end position="90"/>
    </location>
</feature>
<name>A0A815JL02_9BILA</name>
<accession>A0A815JL02</accession>
<dbReference type="EMBL" id="CAJNOG010000904">
    <property type="protein sequence ID" value="CAF1380428.1"/>
    <property type="molecule type" value="Genomic_DNA"/>
</dbReference>
<dbReference type="GO" id="GO:0098978">
    <property type="term" value="C:glutamatergic synapse"/>
    <property type="evidence" value="ECO:0007669"/>
    <property type="project" value="TreeGrafter"/>
</dbReference>
<protein>
    <submittedName>
        <fullName evidence="2">Uncharacterized protein</fullName>
    </submittedName>
</protein>
<dbReference type="AlphaFoldDB" id="A0A815JL02"/>
<dbReference type="GO" id="GO:0099152">
    <property type="term" value="P:regulation of neurotransmitter receptor transport, endosome to postsynaptic membrane"/>
    <property type="evidence" value="ECO:0007669"/>
    <property type="project" value="TreeGrafter"/>
</dbReference>
<keyword evidence="1" id="KW-0175">Coiled coil</keyword>
<comment type="caution">
    <text evidence="2">The sequence shown here is derived from an EMBL/GenBank/DDBJ whole genome shotgun (WGS) entry which is preliminary data.</text>
</comment>
<evidence type="ECO:0000313" key="2">
    <source>
        <dbReference type="EMBL" id="CAF1380428.1"/>
    </source>
</evidence>
<gene>
    <name evidence="2" type="ORF">JYZ213_LOCUS36632</name>
</gene>
<dbReference type="GO" id="GO:1905244">
    <property type="term" value="P:regulation of modification of synaptic structure"/>
    <property type="evidence" value="ECO:0007669"/>
    <property type="project" value="TreeGrafter"/>
</dbReference>
<dbReference type="PANTHER" id="PTHR18978">
    <property type="entry name" value="GRIP-1 ASSOCIATED PROTEIN 1"/>
    <property type="match status" value="1"/>
</dbReference>
<evidence type="ECO:0000313" key="3">
    <source>
        <dbReference type="Proteomes" id="UP000663845"/>
    </source>
</evidence>
<dbReference type="InterPro" id="IPR026204">
    <property type="entry name" value="GRIPAP1"/>
</dbReference>
<dbReference type="GO" id="GO:0099158">
    <property type="term" value="P:regulation of recycling endosome localization within postsynapse"/>
    <property type="evidence" value="ECO:0007669"/>
    <property type="project" value="TreeGrafter"/>
</dbReference>
<reference evidence="2" key="1">
    <citation type="submission" date="2021-02" db="EMBL/GenBank/DDBJ databases">
        <authorList>
            <person name="Nowell W R."/>
        </authorList>
    </citation>
    <scope>NUCLEOTIDE SEQUENCE</scope>
</reference>
<organism evidence="2 3">
    <name type="scientific">Adineta steineri</name>
    <dbReference type="NCBI Taxonomy" id="433720"/>
    <lineage>
        <taxon>Eukaryota</taxon>
        <taxon>Metazoa</taxon>
        <taxon>Spiralia</taxon>
        <taxon>Gnathifera</taxon>
        <taxon>Rotifera</taxon>
        <taxon>Eurotatoria</taxon>
        <taxon>Bdelloidea</taxon>
        <taxon>Adinetida</taxon>
        <taxon>Adinetidae</taxon>
        <taxon>Adineta</taxon>
    </lineage>
</organism>
<dbReference type="GO" id="GO:0098887">
    <property type="term" value="P:neurotransmitter receptor transport, endosome to postsynaptic membrane"/>
    <property type="evidence" value="ECO:0007669"/>
    <property type="project" value="TreeGrafter"/>
</dbReference>
<sequence>MPLSDEDFQRFQNELLRLRTEKYQLEEQTKRLTTENVQLKSQIETYEKDSIRLPTKMLPFKIMRNSSRDVDDVQRKNDALTQKVHTQEEEFRLQNETMMHELNEVNK</sequence>
<dbReference type="GO" id="GO:0098837">
    <property type="term" value="C:postsynaptic recycling endosome"/>
    <property type="evidence" value="ECO:0007669"/>
    <property type="project" value="TreeGrafter"/>
</dbReference>
<dbReference type="PANTHER" id="PTHR18978:SF1">
    <property type="entry name" value="GRIP1-ASSOCIATED PROTEIN 1"/>
    <property type="match status" value="1"/>
</dbReference>